<keyword evidence="6" id="KW-1185">Reference proteome</keyword>
<comment type="similarity">
    <text evidence="1 3">Belongs to the 4-oxalocrotonate tautomerase family.</text>
</comment>
<dbReference type="PANTHER" id="PTHR35530:SF1">
    <property type="entry name" value="2-HYDROXYMUCONATE TAUTOMERASE"/>
    <property type="match status" value="1"/>
</dbReference>
<name>A0ABS9U8B1_9BACL</name>
<dbReference type="Proteomes" id="UP001316087">
    <property type="component" value="Unassembled WGS sequence"/>
</dbReference>
<dbReference type="RefSeq" id="WP_241367428.1">
    <property type="nucleotide sequence ID" value="NZ_JAKZFC010000001.1"/>
</dbReference>
<evidence type="ECO:0000313" key="6">
    <source>
        <dbReference type="Proteomes" id="UP001316087"/>
    </source>
</evidence>
<dbReference type="PANTHER" id="PTHR35530">
    <property type="entry name" value="TAUTOMERASE-RELATED"/>
    <property type="match status" value="1"/>
</dbReference>
<proteinExistence type="inferred from homology"/>
<dbReference type="GO" id="GO:0016853">
    <property type="term" value="F:isomerase activity"/>
    <property type="evidence" value="ECO:0007669"/>
    <property type="project" value="UniProtKB-KW"/>
</dbReference>
<gene>
    <name evidence="5" type="ORF">LZ480_00800</name>
</gene>
<keyword evidence="2 3" id="KW-0413">Isomerase</keyword>
<comment type="caution">
    <text evidence="5">The sequence shown here is derived from an EMBL/GenBank/DDBJ whole genome shotgun (WGS) entry which is preliminary data.</text>
</comment>
<sequence length="66" mass="7711">MPIVQIQLLEGRSAEQKRQIIYEMTEMLARVADAPKESIRIIIQEIPLDHWGIAGETMTEYRKNKE</sequence>
<evidence type="ECO:0000256" key="1">
    <source>
        <dbReference type="ARBA" id="ARBA00006723"/>
    </source>
</evidence>
<dbReference type="NCBIfam" id="TIGR00013">
    <property type="entry name" value="taut"/>
    <property type="match status" value="1"/>
</dbReference>
<dbReference type="SUPFAM" id="SSF55331">
    <property type="entry name" value="Tautomerase/MIF"/>
    <property type="match status" value="1"/>
</dbReference>
<dbReference type="CDD" id="cd00491">
    <property type="entry name" value="4Oxalocrotonate_Tautomerase"/>
    <property type="match status" value="1"/>
</dbReference>
<dbReference type="InterPro" id="IPR004370">
    <property type="entry name" value="4-OT-like_dom"/>
</dbReference>
<evidence type="ECO:0000259" key="4">
    <source>
        <dbReference type="Pfam" id="PF01361"/>
    </source>
</evidence>
<dbReference type="EC" id="5.3.2.-" evidence="3"/>
<accession>A0ABS9U8B1</accession>
<dbReference type="InterPro" id="IPR014347">
    <property type="entry name" value="Tautomerase/MIF_sf"/>
</dbReference>
<dbReference type="EMBL" id="JAKZFC010000001">
    <property type="protein sequence ID" value="MCH7320409.1"/>
    <property type="molecule type" value="Genomic_DNA"/>
</dbReference>
<evidence type="ECO:0000313" key="5">
    <source>
        <dbReference type="EMBL" id="MCH7320409.1"/>
    </source>
</evidence>
<organism evidence="5 6">
    <name type="scientific">Solibacillus palustris</name>
    <dbReference type="NCBI Taxonomy" id="2908203"/>
    <lineage>
        <taxon>Bacteria</taxon>
        <taxon>Bacillati</taxon>
        <taxon>Bacillota</taxon>
        <taxon>Bacilli</taxon>
        <taxon>Bacillales</taxon>
        <taxon>Caryophanaceae</taxon>
        <taxon>Solibacillus</taxon>
    </lineage>
</organism>
<feature type="domain" description="4-oxalocrotonate tautomerase-like" evidence="4">
    <location>
        <begin position="2"/>
        <end position="59"/>
    </location>
</feature>
<evidence type="ECO:0000256" key="3">
    <source>
        <dbReference type="RuleBase" id="RU362032"/>
    </source>
</evidence>
<dbReference type="NCBIfam" id="NF002571">
    <property type="entry name" value="PRK02220.1"/>
    <property type="match status" value="1"/>
</dbReference>
<dbReference type="NCBIfam" id="NF002524">
    <property type="entry name" value="PRK01964.1"/>
    <property type="match status" value="1"/>
</dbReference>
<protein>
    <recommendedName>
        <fullName evidence="3">Tautomerase</fullName>
        <ecNumber evidence="3">5.3.2.-</ecNumber>
    </recommendedName>
</protein>
<reference evidence="5 6" key="1">
    <citation type="submission" date="2022-03" db="EMBL/GenBank/DDBJ databases">
        <authorList>
            <person name="Jo J.-H."/>
            <person name="Im W.-T."/>
        </authorList>
    </citation>
    <scope>NUCLEOTIDE SEQUENCE [LARGE SCALE GENOMIC DNA]</scope>
    <source>
        <strain evidence="5 6">MA9</strain>
    </source>
</reference>
<dbReference type="InterPro" id="IPR018191">
    <property type="entry name" value="4-OT"/>
</dbReference>
<dbReference type="Pfam" id="PF01361">
    <property type="entry name" value="Tautomerase"/>
    <property type="match status" value="1"/>
</dbReference>
<evidence type="ECO:0000256" key="2">
    <source>
        <dbReference type="ARBA" id="ARBA00023235"/>
    </source>
</evidence>
<dbReference type="Gene3D" id="3.30.429.10">
    <property type="entry name" value="Macrophage Migration Inhibitory Factor"/>
    <property type="match status" value="1"/>
</dbReference>